<keyword evidence="1" id="KW-0378">Hydrolase</keyword>
<comment type="caution">
    <text evidence="1">The sequence shown here is derived from an EMBL/GenBank/DDBJ whole genome shotgun (WGS) entry which is preliminary data.</text>
</comment>
<reference evidence="1 2" key="1">
    <citation type="submission" date="2016-10" db="EMBL/GenBank/DDBJ databases">
        <title>Comparative genome analysis of multiple Pseudomonas spp. focuses on biocontrol and plant growth promoting traits.</title>
        <authorList>
            <person name="Tao X.-Y."/>
            <person name="Taylor C.G."/>
        </authorList>
    </citation>
    <scope>NUCLEOTIDE SEQUENCE [LARGE SCALE GENOMIC DNA]</scope>
    <source>
        <strain evidence="1 2">15D11</strain>
    </source>
</reference>
<dbReference type="Proteomes" id="UP000285286">
    <property type="component" value="Unassembled WGS sequence"/>
</dbReference>
<organism evidence="1 2">
    <name type="scientific">Pseudomonas vranovensis</name>
    <dbReference type="NCBI Taxonomy" id="321661"/>
    <lineage>
        <taxon>Bacteria</taxon>
        <taxon>Pseudomonadati</taxon>
        <taxon>Pseudomonadota</taxon>
        <taxon>Gammaproteobacteria</taxon>
        <taxon>Pseudomonadales</taxon>
        <taxon>Pseudomonadaceae</taxon>
        <taxon>Pseudomonas</taxon>
    </lineage>
</organism>
<dbReference type="GO" id="GO:0004519">
    <property type="term" value="F:endonuclease activity"/>
    <property type="evidence" value="ECO:0007669"/>
    <property type="project" value="UniProtKB-KW"/>
</dbReference>
<sequence length="311" mass="34444">MRRVHRPSTPTSLLPGGAGDAELARLKLHRITPPPPRKKKKSFEYTAYKSEDVRRALEKVFHGKCAYCETYYAASAPVDIEHYRPKGGVSEDVTHGGYWWIAMQWENLLPSCIDCNRKRGQVIVEASTSLTVLATTASPKLRQAGKQNSFPLANSGVRAAAETNDFSREQPLLINPCNDDPAAHLMYSVDPSHPTGLIVPTGSLQQQKRGAVSIQVYGLNRLKLLEDRNRVLRALEFLGDLIIDVAKSIADLEAPDAQRQLLGTAAEGVAARLRLLRDRMLTELKAAASPEAPYASMASAWMEEFKQRLTR</sequence>
<accession>A0A423DGP0</accession>
<keyword evidence="2" id="KW-1185">Reference proteome</keyword>
<dbReference type="AlphaFoldDB" id="A0A423DGP0"/>
<keyword evidence="1" id="KW-0255">Endonuclease</keyword>
<evidence type="ECO:0000313" key="2">
    <source>
        <dbReference type="Proteomes" id="UP000285286"/>
    </source>
</evidence>
<dbReference type="RefSeq" id="WP_123566747.1">
    <property type="nucleotide sequence ID" value="NZ_MOAM01000024.1"/>
</dbReference>
<gene>
    <name evidence="1" type="ORF">BHU25_16885</name>
</gene>
<protein>
    <submittedName>
        <fullName evidence="1">HNH endonuclease</fullName>
    </submittedName>
</protein>
<dbReference type="InterPro" id="IPR003615">
    <property type="entry name" value="HNH_nuc"/>
</dbReference>
<name>A0A423DGP0_9PSED</name>
<dbReference type="CDD" id="cd00085">
    <property type="entry name" value="HNHc"/>
    <property type="match status" value="1"/>
</dbReference>
<dbReference type="Gene3D" id="1.10.30.50">
    <property type="match status" value="1"/>
</dbReference>
<evidence type="ECO:0000313" key="1">
    <source>
        <dbReference type="EMBL" id="ROL70734.1"/>
    </source>
</evidence>
<proteinExistence type="predicted"/>
<keyword evidence="1" id="KW-0540">Nuclease</keyword>
<dbReference type="EMBL" id="MOAM01000024">
    <property type="protein sequence ID" value="ROL70734.1"/>
    <property type="molecule type" value="Genomic_DNA"/>
</dbReference>